<evidence type="ECO:0000256" key="1">
    <source>
        <dbReference type="SAM" id="SignalP"/>
    </source>
</evidence>
<evidence type="ECO:0000313" key="3">
    <source>
        <dbReference type="Proteomes" id="UP001176429"/>
    </source>
</evidence>
<dbReference type="NCBIfam" id="TIGR02608">
    <property type="entry name" value="delta_60_rpt"/>
    <property type="match status" value="8"/>
</dbReference>
<protein>
    <submittedName>
        <fullName evidence="2">T9SS type A sorting domain-containing protein</fullName>
    </submittedName>
</protein>
<keyword evidence="1" id="KW-0732">Signal</keyword>
<accession>A0ABT9B6H1</accession>
<feature type="signal peptide" evidence="1">
    <location>
        <begin position="1"/>
        <end position="21"/>
    </location>
</feature>
<dbReference type="SUPFAM" id="SSF63829">
    <property type="entry name" value="Calcium-dependent phosphotriesterase"/>
    <property type="match status" value="1"/>
</dbReference>
<dbReference type="NCBIfam" id="TIGR04183">
    <property type="entry name" value="Por_Secre_tail"/>
    <property type="match status" value="1"/>
</dbReference>
<dbReference type="InterPro" id="IPR026444">
    <property type="entry name" value="Secre_tail"/>
</dbReference>
<feature type="chain" id="PRO_5045645027" evidence="1">
    <location>
        <begin position="22"/>
        <end position="855"/>
    </location>
</feature>
<dbReference type="Proteomes" id="UP001176429">
    <property type="component" value="Unassembled WGS sequence"/>
</dbReference>
<dbReference type="InterPro" id="IPR013431">
    <property type="entry name" value="Delta_60_rpt"/>
</dbReference>
<keyword evidence="3" id="KW-1185">Reference proteome</keyword>
<organism evidence="2 3">
    <name type="scientific">Hymenobacter aranciens</name>
    <dbReference type="NCBI Taxonomy" id="3063996"/>
    <lineage>
        <taxon>Bacteria</taxon>
        <taxon>Pseudomonadati</taxon>
        <taxon>Bacteroidota</taxon>
        <taxon>Cytophagia</taxon>
        <taxon>Cytophagales</taxon>
        <taxon>Hymenobacteraceae</taxon>
        <taxon>Hymenobacter</taxon>
    </lineage>
</organism>
<gene>
    <name evidence="2" type="ORF">Q5H93_03935</name>
</gene>
<sequence length="855" mass="89372">MKLFYFLITLTALAAAAPARAQQLDPAFTPTTTTGPAGRAYSLAVQPDGKVLMGTMVTRYEGQLGSQLVRLNADCSPDTAFRRRAGVGGSYLRHMRAIALQADGKIVYGGEQYFLGDVPQPLRLNADGSPDATFRASGAPWVSGTILALATQPDGKLLVGGICHNAAGTTVALERLLPDGRPDPAFNLGTGFGNGSAPGEVHAVEVLPNGKLLVAGVFTEVNGYLTPGIVQLLPDGSVDTSFRSALLAQNANGSKPVVLAMARQPLDGKILVAGTVLDQAQGSLRRLLPDGSFDASFQAPLDGILFQVRVQASGEVLVAGWFGTALGAVRQAVARLHADGTPDAGFATGGGPGGLVWALAELPNGSYMVGGDYASVDQQPSPGLTRLTPAGRLDPGFAPRMENVNTLSVVPLPDGTFHLRGTVGPGDQLNFNNQPLPPAYYHRLAADGSYQASLAFPTVVNNNTRVGYPWPQPDGTFYHVHLPSGFSTGPVLIDRLLASGQPDPGFATDTLSYTTPGLYGATVFPQPSGKIAVCGTLSVSNNGQPREALALLQPNGRLDRSFVPPATGLWVQAAQTPLGIGVGYQTGVQSVLPQPNGRMLIYWHDRQRSHLTRLNPDGSIDPGFDLGSAAGPNTLFQAQVLANGQVLLRGSFTSFGGQAVANGWLRLLPDGRPDPGFAAARAALTLTEQPDGRLLALVPGADVRHCTLQRLEADGRADASFQAIAIESEVAADASAGVQLQPADQAIVLAGFFTRVAGQPRHSLARLVNTPMLFRSTGPTAEVFPNPVREALHVRLSAAATGPAVLLDLRGRVASTWPAPGSLEATLPLTGLRPGLYFLSVPTAQGTARRRIAVE</sequence>
<reference evidence="2" key="1">
    <citation type="submission" date="2023-07" db="EMBL/GenBank/DDBJ databases">
        <authorList>
            <person name="Kim M.K."/>
        </authorList>
    </citation>
    <scope>NUCLEOTIDE SEQUENCE</scope>
    <source>
        <strain evidence="2">ASUV-10-1</strain>
    </source>
</reference>
<dbReference type="InterPro" id="IPR011041">
    <property type="entry name" value="Quinoprot_gluc/sorb_DH_b-prop"/>
</dbReference>
<name>A0ABT9B6H1_9BACT</name>
<dbReference type="RefSeq" id="WP_305005184.1">
    <property type="nucleotide sequence ID" value="NZ_JAUQSY010000002.1"/>
</dbReference>
<evidence type="ECO:0000313" key="2">
    <source>
        <dbReference type="EMBL" id="MDO7873871.1"/>
    </source>
</evidence>
<dbReference type="EMBL" id="JAUQSY010000002">
    <property type="protein sequence ID" value="MDO7873871.1"/>
    <property type="molecule type" value="Genomic_DNA"/>
</dbReference>
<proteinExistence type="predicted"/>
<dbReference type="Gene3D" id="2.80.10.50">
    <property type="match status" value="5"/>
</dbReference>
<dbReference type="SUPFAM" id="SSF50952">
    <property type="entry name" value="Soluble quinoprotein glucose dehydrogenase"/>
    <property type="match status" value="1"/>
</dbReference>
<comment type="caution">
    <text evidence="2">The sequence shown here is derived from an EMBL/GenBank/DDBJ whole genome shotgun (WGS) entry which is preliminary data.</text>
</comment>
<dbReference type="Pfam" id="PF17164">
    <property type="entry name" value="DUF5122"/>
    <property type="match status" value="10"/>
</dbReference>